<feature type="domain" description="Response regulatory" evidence="6">
    <location>
        <begin position="28"/>
        <end position="143"/>
    </location>
</feature>
<dbReference type="PROSITE" id="PS00622">
    <property type="entry name" value="HTH_LUXR_1"/>
    <property type="match status" value="1"/>
</dbReference>
<dbReference type="PROSITE" id="PS50110">
    <property type="entry name" value="RESPONSE_REGULATORY"/>
    <property type="match status" value="1"/>
</dbReference>
<dbReference type="GO" id="GO:0006355">
    <property type="term" value="P:regulation of DNA-templated transcription"/>
    <property type="evidence" value="ECO:0007669"/>
    <property type="project" value="InterPro"/>
</dbReference>
<evidence type="ECO:0000256" key="3">
    <source>
        <dbReference type="ARBA" id="ARBA00023163"/>
    </source>
</evidence>
<dbReference type="SUPFAM" id="SSF52172">
    <property type="entry name" value="CheY-like"/>
    <property type="match status" value="1"/>
</dbReference>
<dbReference type="SMART" id="SM00421">
    <property type="entry name" value="HTH_LUXR"/>
    <property type="match status" value="1"/>
</dbReference>
<evidence type="ECO:0000259" key="5">
    <source>
        <dbReference type="PROSITE" id="PS50043"/>
    </source>
</evidence>
<sequence>MMGSAHGWSAYTGAGWISCMDRDIDSLQVLVVNGEPMLQEGITELLGKEPGFVVRACRMTPEKQPHMHGGLMPDVAVLVLETHDPAADILLNLLETWPGVKVVVLTAHDDPRLLWSLFSAGANACLAKGTRRDELAAVIRGLREEGDRITISAPRRTITLFGAEGGCGNIVTARELEIVELVSRGLSNSQISSKLFITQSTVKRHLTNIYAKLDVTSRIGAVNRAIQIGILREDSVNGWPEMDDAPGGSS</sequence>
<evidence type="ECO:0000256" key="4">
    <source>
        <dbReference type="PROSITE-ProRule" id="PRU00169"/>
    </source>
</evidence>
<evidence type="ECO:0000313" key="8">
    <source>
        <dbReference type="Proteomes" id="UP000294543"/>
    </source>
</evidence>
<keyword evidence="2" id="KW-0238">DNA-binding</keyword>
<gene>
    <name evidence="7" type="ORF">E1294_43050</name>
</gene>
<dbReference type="GO" id="GO:0000160">
    <property type="term" value="P:phosphorelay signal transduction system"/>
    <property type="evidence" value="ECO:0007669"/>
    <property type="project" value="InterPro"/>
</dbReference>
<organism evidence="7 8">
    <name type="scientific">Nonomuraea diastatica</name>
    <dbReference type="NCBI Taxonomy" id="1848329"/>
    <lineage>
        <taxon>Bacteria</taxon>
        <taxon>Bacillati</taxon>
        <taxon>Actinomycetota</taxon>
        <taxon>Actinomycetes</taxon>
        <taxon>Streptosporangiales</taxon>
        <taxon>Streptosporangiaceae</taxon>
        <taxon>Nonomuraea</taxon>
    </lineage>
</organism>
<dbReference type="PANTHER" id="PTHR43214">
    <property type="entry name" value="TWO-COMPONENT RESPONSE REGULATOR"/>
    <property type="match status" value="1"/>
</dbReference>
<dbReference type="InterPro" id="IPR000792">
    <property type="entry name" value="Tscrpt_reg_LuxR_C"/>
</dbReference>
<feature type="domain" description="HTH luxR-type" evidence="5">
    <location>
        <begin position="164"/>
        <end position="229"/>
    </location>
</feature>
<comment type="caution">
    <text evidence="4">Lacks conserved residue(s) required for the propagation of feature annotation.</text>
</comment>
<name>A0A4R4W329_9ACTN</name>
<dbReference type="Gene3D" id="3.40.50.2300">
    <property type="match status" value="1"/>
</dbReference>
<dbReference type="CDD" id="cd06170">
    <property type="entry name" value="LuxR_C_like"/>
    <property type="match status" value="1"/>
</dbReference>
<evidence type="ECO:0000313" key="7">
    <source>
        <dbReference type="EMBL" id="TDD12912.1"/>
    </source>
</evidence>
<evidence type="ECO:0000259" key="6">
    <source>
        <dbReference type="PROSITE" id="PS50110"/>
    </source>
</evidence>
<protein>
    <submittedName>
        <fullName evidence="7">Response regulator transcription factor</fullName>
    </submittedName>
</protein>
<dbReference type="Pfam" id="PF00196">
    <property type="entry name" value="GerE"/>
    <property type="match status" value="1"/>
</dbReference>
<dbReference type="SMART" id="SM00448">
    <property type="entry name" value="REC"/>
    <property type="match status" value="1"/>
</dbReference>
<dbReference type="InterPro" id="IPR016032">
    <property type="entry name" value="Sig_transdc_resp-reg_C-effctor"/>
</dbReference>
<dbReference type="InterPro" id="IPR001789">
    <property type="entry name" value="Sig_transdc_resp-reg_receiver"/>
</dbReference>
<dbReference type="PRINTS" id="PR00038">
    <property type="entry name" value="HTHLUXR"/>
</dbReference>
<dbReference type="InterPro" id="IPR036388">
    <property type="entry name" value="WH-like_DNA-bd_sf"/>
</dbReference>
<dbReference type="GO" id="GO:0003677">
    <property type="term" value="F:DNA binding"/>
    <property type="evidence" value="ECO:0007669"/>
    <property type="project" value="UniProtKB-KW"/>
</dbReference>
<dbReference type="EMBL" id="SMKP01000193">
    <property type="protein sequence ID" value="TDD12912.1"/>
    <property type="molecule type" value="Genomic_DNA"/>
</dbReference>
<evidence type="ECO:0000256" key="2">
    <source>
        <dbReference type="ARBA" id="ARBA00023125"/>
    </source>
</evidence>
<comment type="caution">
    <text evidence="7">The sequence shown here is derived from an EMBL/GenBank/DDBJ whole genome shotgun (WGS) entry which is preliminary data.</text>
</comment>
<proteinExistence type="predicted"/>
<accession>A0A4R4W329</accession>
<dbReference type="OrthoDB" id="4193469at2"/>
<reference evidence="7 8" key="1">
    <citation type="submission" date="2019-03" db="EMBL/GenBank/DDBJ databases">
        <title>Draft genome sequences of novel Actinobacteria.</title>
        <authorList>
            <person name="Sahin N."/>
            <person name="Ay H."/>
            <person name="Saygin H."/>
        </authorList>
    </citation>
    <scope>NUCLEOTIDE SEQUENCE [LARGE SCALE GENOMIC DNA]</scope>
    <source>
        <strain evidence="7 8">KC712</strain>
    </source>
</reference>
<evidence type="ECO:0000256" key="1">
    <source>
        <dbReference type="ARBA" id="ARBA00023015"/>
    </source>
</evidence>
<dbReference type="PANTHER" id="PTHR43214:SF24">
    <property type="entry name" value="TRANSCRIPTIONAL REGULATORY PROTEIN NARL-RELATED"/>
    <property type="match status" value="1"/>
</dbReference>
<keyword evidence="1" id="KW-0805">Transcription regulation</keyword>
<dbReference type="SUPFAM" id="SSF46894">
    <property type="entry name" value="C-terminal effector domain of the bipartite response regulators"/>
    <property type="match status" value="1"/>
</dbReference>
<dbReference type="InterPro" id="IPR039420">
    <property type="entry name" value="WalR-like"/>
</dbReference>
<dbReference type="Proteomes" id="UP000294543">
    <property type="component" value="Unassembled WGS sequence"/>
</dbReference>
<keyword evidence="8" id="KW-1185">Reference proteome</keyword>
<dbReference type="AlphaFoldDB" id="A0A4R4W329"/>
<dbReference type="PROSITE" id="PS50043">
    <property type="entry name" value="HTH_LUXR_2"/>
    <property type="match status" value="1"/>
</dbReference>
<dbReference type="Gene3D" id="1.10.10.10">
    <property type="entry name" value="Winged helix-like DNA-binding domain superfamily/Winged helix DNA-binding domain"/>
    <property type="match status" value="1"/>
</dbReference>
<dbReference type="InterPro" id="IPR011006">
    <property type="entry name" value="CheY-like_superfamily"/>
</dbReference>
<keyword evidence="3" id="KW-0804">Transcription</keyword>